<proteinExistence type="predicted"/>
<dbReference type="InterPro" id="IPR036365">
    <property type="entry name" value="PGBD-like_sf"/>
</dbReference>
<name>A0A1Y3PBF1_9PSED</name>
<accession>A0A1Y3PBF1</accession>
<protein>
    <recommendedName>
        <fullName evidence="1">Peptidoglycan binding-like domain-containing protein</fullName>
    </recommendedName>
</protein>
<feature type="domain" description="Peptidoglycan binding-like" evidence="1">
    <location>
        <begin position="46"/>
        <end position="100"/>
    </location>
</feature>
<dbReference type="SUPFAM" id="SSF47090">
    <property type="entry name" value="PGBD-like"/>
    <property type="match status" value="1"/>
</dbReference>
<dbReference type="EMBL" id="LOHF01000001">
    <property type="protein sequence ID" value="OUM75891.1"/>
    <property type="molecule type" value="Genomic_DNA"/>
</dbReference>
<evidence type="ECO:0000259" key="1">
    <source>
        <dbReference type="Pfam" id="PF01471"/>
    </source>
</evidence>
<comment type="caution">
    <text evidence="2">The sequence shown here is derived from an EMBL/GenBank/DDBJ whole genome shotgun (WGS) entry which is preliminary data.</text>
</comment>
<organism evidence="2 3">
    <name type="scientific">Pseudomonas caspiana</name>
    <dbReference type="NCBI Taxonomy" id="1451454"/>
    <lineage>
        <taxon>Bacteria</taxon>
        <taxon>Pseudomonadati</taxon>
        <taxon>Pseudomonadota</taxon>
        <taxon>Gammaproteobacteria</taxon>
        <taxon>Pseudomonadales</taxon>
        <taxon>Pseudomonadaceae</taxon>
        <taxon>Pseudomonas</taxon>
    </lineage>
</organism>
<dbReference type="Pfam" id="PF14247">
    <property type="entry name" value="DUF4344"/>
    <property type="match status" value="1"/>
</dbReference>
<dbReference type="Proteomes" id="UP000195440">
    <property type="component" value="Unassembled WGS sequence"/>
</dbReference>
<sequence>MVRLAFITTASAFLWQPLNTFAEQTAPVPPYPVQTTDDIENLLNLDERKIIQEGLIWSTVYTGRIDGNFEKDTRDAIALLQQQYQQPETGRLSTKMAARLYQLAQHSRNKFGWDSFTDSKTGVMLSYPTALLTPSPDPRTGAMGFVSDDKKILLQMVNQIGVKLGAIDALYKQTTENSKSTITYRLKNENMFVSAGERGDLKHYSRYEQRGTEIRGYDLVWFRERDTEMQILSPLIANSFDPFSTPSTYDPFLKPRGIKFPHYPYLSELSREIKKQSVSNKASSLERQAPVKATADGLGPRFTYLYEELTSGKAVDAYRVARKSDLLRSNVAIAALDGMFMTQHPLRYIARPCRVDADYEPEEAAVFLCYEMVDYLIREAKSLYVDKDPAFQLQYIKARLQLILLHATGHALMDLLKLPPPMNVEEAVDQLVATLILLGMKNEDDPEELTHMLAMNAAGFKADPSVQPAYTRDYFSDKHAWNEERYSNVLCMIYGSSPKKYASIVDQQLLPESRAASCREDAPKKYEAWVGFLSPYLAPRYQKNSSSTDRHDAQTPQ</sequence>
<keyword evidence="3" id="KW-1185">Reference proteome</keyword>
<evidence type="ECO:0000313" key="2">
    <source>
        <dbReference type="EMBL" id="OUM75891.1"/>
    </source>
</evidence>
<dbReference type="AlphaFoldDB" id="A0A1Y3PBF1"/>
<dbReference type="InterPro" id="IPR002477">
    <property type="entry name" value="Peptidoglycan-bd-like"/>
</dbReference>
<reference evidence="2 3" key="1">
    <citation type="journal article" date="2017" name="Syst. Appl. Microbiol.">
        <title>Pseudomonas caspiana sp. nov., a citrus pathogen in the Pseudomonas syringae phylogenetic group.</title>
        <authorList>
            <person name="Busquets A."/>
            <person name="Gomila M."/>
            <person name="Beiki F."/>
            <person name="Mulet M."/>
            <person name="Rahimian H."/>
            <person name="Garcia-Valdes E."/>
            <person name="Lalucat J."/>
        </authorList>
    </citation>
    <scope>NUCLEOTIDE SEQUENCE [LARGE SCALE GENOMIC DNA]</scope>
    <source>
        <strain evidence="2 3">FBF102</strain>
    </source>
</reference>
<gene>
    <name evidence="2" type="ORF">AUC60_01980</name>
</gene>
<dbReference type="InterPro" id="IPR025644">
    <property type="entry name" value="DUF4344"/>
</dbReference>
<dbReference type="Pfam" id="PF01471">
    <property type="entry name" value="PG_binding_1"/>
    <property type="match status" value="1"/>
</dbReference>
<evidence type="ECO:0000313" key="3">
    <source>
        <dbReference type="Proteomes" id="UP000195440"/>
    </source>
</evidence>